<reference evidence="2" key="2">
    <citation type="submission" date="2023-05" db="EMBL/GenBank/DDBJ databases">
        <authorList>
            <person name="Schelkunov M.I."/>
        </authorList>
    </citation>
    <scope>NUCLEOTIDE SEQUENCE</scope>
    <source>
        <strain evidence="2">Hsosn_3</strain>
        <tissue evidence="2">Leaf</tissue>
    </source>
</reference>
<organism evidence="2 3">
    <name type="scientific">Heracleum sosnowskyi</name>
    <dbReference type="NCBI Taxonomy" id="360622"/>
    <lineage>
        <taxon>Eukaryota</taxon>
        <taxon>Viridiplantae</taxon>
        <taxon>Streptophyta</taxon>
        <taxon>Embryophyta</taxon>
        <taxon>Tracheophyta</taxon>
        <taxon>Spermatophyta</taxon>
        <taxon>Magnoliopsida</taxon>
        <taxon>eudicotyledons</taxon>
        <taxon>Gunneridae</taxon>
        <taxon>Pentapetalae</taxon>
        <taxon>asterids</taxon>
        <taxon>campanulids</taxon>
        <taxon>Apiales</taxon>
        <taxon>Apiaceae</taxon>
        <taxon>Apioideae</taxon>
        <taxon>apioid superclade</taxon>
        <taxon>Tordylieae</taxon>
        <taxon>Tordyliinae</taxon>
        <taxon>Heracleum</taxon>
    </lineage>
</organism>
<name>A0AAD8IBJ2_9APIA</name>
<dbReference type="EMBL" id="JAUIZM010000005">
    <property type="protein sequence ID" value="KAK1382163.1"/>
    <property type="molecule type" value="Genomic_DNA"/>
</dbReference>
<evidence type="ECO:0000313" key="3">
    <source>
        <dbReference type="Proteomes" id="UP001237642"/>
    </source>
</evidence>
<dbReference type="PANTHER" id="PTHR10492">
    <property type="match status" value="1"/>
</dbReference>
<feature type="compositionally biased region" description="Basic and acidic residues" evidence="1">
    <location>
        <begin position="23"/>
        <end position="45"/>
    </location>
</feature>
<comment type="caution">
    <text evidence="2">The sequence shown here is derived from an EMBL/GenBank/DDBJ whole genome shotgun (WGS) entry which is preliminary data.</text>
</comment>
<proteinExistence type="predicted"/>
<evidence type="ECO:0000256" key="1">
    <source>
        <dbReference type="SAM" id="MobiDB-lite"/>
    </source>
</evidence>
<gene>
    <name evidence="2" type="ORF">POM88_019898</name>
</gene>
<accession>A0AAD8IBJ2</accession>
<feature type="region of interest" description="Disordered" evidence="1">
    <location>
        <begin position="1"/>
        <end position="58"/>
    </location>
</feature>
<keyword evidence="3" id="KW-1185">Reference proteome</keyword>
<reference evidence="2" key="1">
    <citation type="submission" date="2023-02" db="EMBL/GenBank/DDBJ databases">
        <title>Genome of toxic invasive species Heracleum sosnowskyi carries increased number of genes despite the absence of recent whole-genome duplications.</title>
        <authorList>
            <person name="Schelkunov M."/>
            <person name="Shtratnikova V."/>
            <person name="Makarenko M."/>
            <person name="Klepikova A."/>
            <person name="Omelchenko D."/>
            <person name="Novikova G."/>
            <person name="Obukhova E."/>
            <person name="Bogdanov V."/>
            <person name="Penin A."/>
            <person name="Logacheva M."/>
        </authorList>
    </citation>
    <scope>NUCLEOTIDE SEQUENCE</scope>
    <source>
        <strain evidence="2">Hsosn_3</strain>
        <tissue evidence="2">Leaf</tissue>
    </source>
</reference>
<dbReference type="PANTHER" id="PTHR10492:SF57">
    <property type="entry name" value="ATP-DEPENDENT DNA HELICASE"/>
    <property type="match status" value="1"/>
</dbReference>
<evidence type="ECO:0008006" key="4">
    <source>
        <dbReference type="Google" id="ProtNLM"/>
    </source>
</evidence>
<dbReference type="AlphaFoldDB" id="A0AAD8IBJ2"/>
<sequence length="410" mass="47684">MDLPGQRKSNNEQRIQRNKRRREAYNKQTKEERIQRNKLRRDQRNKQNSGIVQHEVEADGTDEISRHFQKKRRMYNNVFAFTSTGGKIDNRFNQGGGPFVYRVLGEMYHQMGSLLPDNDNSKAVYSQIYMFDNEQELERRLHFPRDNETLDVRIIEPLSSMLDRDNEMLLIRIEFQKKGLPHAHIVVWLAESHRCHSTGDIDFLISAEIPDKDIDPLGFEATTIDQNGYPIYKHRDDGRTITCKGVEIDNMFVVPYNRGSGDPKFTISKEHLHSLTLYDVDVQLRKTGKSLLDFPMLPPLNHSLHQKTQNALLYEEYMYDRHALRGQSQTLISMLNEKQKTIFEVVVENVMENKEGLFFVYDHGVFKLYQNMRLGNNVPPVNVGGTSIPYSEWVIKVGDGNVESITMDDS</sequence>
<protein>
    <recommendedName>
        <fullName evidence="4">Helitron helicase-like domain-containing protein</fullName>
    </recommendedName>
</protein>
<evidence type="ECO:0000313" key="2">
    <source>
        <dbReference type="EMBL" id="KAK1382163.1"/>
    </source>
</evidence>
<dbReference type="Proteomes" id="UP001237642">
    <property type="component" value="Unassembled WGS sequence"/>
</dbReference>